<dbReference type="PANTHER" id="PTHR42685">
    <property type="entry name" value="GERANYLGERANYL DIPHOSPHATE REDUCTASE"/>
    <property type="match status" value="1"/>
</dbReference>
<reference evidence="2" key="1">
    <citation type="submission" date="2025-08" db="UniProtKB">
        <authorList>
            <consortium name="RefSeq"/>
        </authorList>
    </citation>
    <scope>IDENTIFICATION</scope>
</reference>
<name>A0A6J1DLW1_MOMCH</name>
<dbReference type="GO" id="GO:0015995">
    <property type="term" value="P:chlorophyll biosynthetic process"/>
    <property type="evidence" value="ECO:0007669"/>
    <property type="project" value="TreeGrafter"/>
</dbReference>
<dbReference type="KEGG" id="mcha:111021254"/>
<sequence length="116" mass="13502">MCGEAVVRASEGGERMIGERDLKREYLREWDGKYAGTFRFLDVLQRVFYGDNAGREALVEMCGNEYVQRMTFESYLYKRLAEGSRWEDAKLMWNTVGSLIKCEIVGRSGSRRMAFF</sequence>
<dbReference type="PANTHER" id="PTHR42685:SF13">
    <property type="entry name" value="GERANYLGERANYL DIPHOSPHATE REDUCTASE"/>
    <property type="match status" value="1"/>
</dbReference>
<dbReference type="AlphaFoldDB" id="A0A6J1DLW1"/>
<organism evidence="1 2">
    <name type="scientific">Momordica charantia</name>
    <name type="common">Bitter gourd</name>
    <name type="synonym">Balsam pear</name>
    <dbReference type="NCBI Taxonomy" id="3673"/>
    <lineage>
        <taxon>Eukaryota</taxon>
        <taxon>Viridiplantae</taxon>
        <taxon>Streptophyta</taxon>
        <taxon>Embryophyta</taxon>
        <taxon>Tracheophyta</taxon>
        <taxon>Spermatophyta</taxon>
        <taxon>Magnoliopsida</taxon>
        <taxon>eudicotyledons</taxon>
        <taxon>Gunneridae</taxon>
        <taxon>Pentapetalae</taxon>
        <taxon>rosids</taxon>
        <taxon>fabids</taxon>
        <taxon>Cucurbitales</taxon>
        <taxon>Cucurbitaceae</taxon>
        <taxon>Momordiceae</taxon>
        <taxon>Momordica</taxon>
    </lineage>
</organism>
<dbReference type="GO" id="GO:0045550">
    <property type="term" value="F:geranylgeranyl reductase activity"/>
    <property type="evidence" value="ECO:0007669"/>
    <property type="project" value="TreeGrafter"/>
</dbReference>
<proteinExistence type="predicted"/>
<evidence type="ECO:0000313" key="2">
    <source>
        <dbReference type="RefSeq" id="XP_022153831.1"/>
    </source>
</evidence>
<keyword evidence="1" id="KW-1185">Reference proteome</keyword>
<dbReference type="GO" id="GO:0009535">
    <property type="term" value="C:chloroplast thylakoid membrane"/>
    <property type="evidence" value="ECO:0007669"/>
    <property type="project" value="TreeGrafter"/>
</dbReference>
<evidence type="ECO:0000313" key="1">
    <source>
        <dbReference type="Proteomes" id="UP000504603"/>
    </source>
</evidence>
<dbReference type="Proteomes" id="UP000504603">
    <property type="component" value="Unplaced"/>
</dbReference>
<dbReference type="InterPro" id="IPR050407">
    <property type="entry name" value="Geranylgeranyl_reductase"/>
</dbReference>
<dbReference type="GeneID" id="111021254"/>
<accession>A0A6J1DLW1</accession>
<dbReference type="RefSeq" id="XP_022153831.1">
    <property type="nucleotide sequence ID" value="XM_022298139.1"/>
</dbReference>
<gene>
    <name evidence="2" type="primary">LOC111021254</name>
</gene>
<dbReference type="OrthoDB" id="655030at2759"/>
<protein>
    <submittedName>
        <fullName evidence="2">Geranylgeranyl diphosphate reductase, chloroplastic-like</fullName>
    </submittedName>
</protein>